<dbReference type="EMBL" id="AZGK01000026">
    <property type="protein sequence ID" value="KRM44580.1"/>
    <property type="molecule type" value="Genomic_DNA"/>
</dbReference>
<comment type="caution">
    <text evidence="2">The sequence shown here is derived from an EMBL/GenBank/DDBJ whole genome shotgun (WGS) entry which is preliminary data.</text>
</comment>
<feature type="transmembrane region" description="Helical" evidence="1">
    <location>
        <begin position="261"/>
        <end position="283"/>
    </location>
</feature>
<dbReference type="PATRIC" id="fig|1423784.4.peg.1384"/>
<proteinExistence type="predicted"/>
<keyword evidence="1" id="KW-0472">Membrane</keyword>
<dbReference type="Proteomes" id="UP000051957">
    <property type="component" value="Unassembled WGS sequence"/>
</dbReference>
<dbReference type="AlphaFoldDB" id="A0A0R1YVI6"/>
<keyword evidence="1" id="KW-0812">Transmembrane</keyword>
<evidence type="ECO:0000313" key="2">
    <source>
        <dbReference type="EMBL" id="KRM44580.1"/>
    </source>
</evidence>
<reference evidence="2 3" key="1">
    <citation type="journal article" date="2015" name="Genome Announc.">
        <title>Expanding the biotechnology potential of lactobacilli through comparative genomics of 213 strains and associated genera.</title>
        <authorList>
            <person name="Sun Z."/>
            <person name="Harris H.M."/>
            <person name="McCann A."/>
            <person name="Guo C."/>
            <person name="Argimon S."/>
            <person name="Zhang W."/>
            <person name="Yang X."/>
            <person name="Jeffery I.B."/>
            <person name="Cooney J.C."/>
            <person name="Kagawa T.F."/>
            <person name="Liu W."/>
            <person name="Song Y."/>
            <person name="Salvetti E."/>
            <person name="Wrobel A."/>
            <person name="Rasinkangas P."/>
            <person name="Parkhill J."/>
            <person name="Rea M.C."/>
            <person name="O'Sullivan O."/>
            <person name="Ritari J."/>
            <person name="Douillard F.P."/>
            <person name="Paul Ross R."/>
            <person name="Yang R."/>
            <person name="Briner A.E."/>
            <person name="Felis G.E."/>
            <person name="de Vos W.M."/>
            <person name="Barrangou R."/>
            <person name="Klaenhammer T.R."/>
            <person name="Caufield P.W."/>
            <person name="Cui Y."/>
            <person name="Zhang H."/>
            <person name="O'Toole P.W."/>
        </authorList>
    </citation>
    <scope>NUCLEOTIDE SEQUENCE [LARGE SCALE GENOMIC DNA]</scope>
    <source>
        <strain evidence="2 3">DSM 5707</strain>
    </source>
</reference>
<evidence type="ECO:0000313" key="3">
    <source>
        <dbReference type="Proteomes" id="UP000051957"/>
    </source>
</evidence>
<feature type="transmembrane region" description="Helical" evidence="1">
    <location>
        <begin position="290"/>
        <end position="311"/>
    </location>
</feature>
<feature type="transmembrane region" description="Helical" evidence="1">
    <location>
        <begin position="214"/>
        <end position="241"/>
    </location>
</feature>
<keyword evidence="1" id="KW-1133">Transmembrane helix</keyword>
<gene>
    <name evidence="2" type="ORF">FC51_GL001358</name>
</gene>
<feature type="transmembrane region" description="Helical" evidence="1">
    <location>
        <begin position="347"/>
        <end position="369"/>
    </location>
</feature>
<dbReference type="RefSeq" id="WP_057911374.1">
    <property type="nucleotide sequence ID" value="NZ_AZGK01000026.1"/>
</dbReference>
<evidence type="ECO:0000256" key="1">
    <source>
        <dbReference type="SAM" id="Phobius"/>
    </source>
</evidence>
<accession>A0A0R1YVI6</accession>
<feature type="transmembrane region" description="Helical" evidence="1">
    <location>
        <begin position="16"/>
        <end position="36"/>
    </location>
</feature>
<protein>
    <submittedName>
        <fullName evidence="2">Uncharacterized protein</fullName>
    </submittedName>
</protein>
<name>A0A0R1YVI6_9LACO</name>
<sequence>MTYTVFLLKKAFKSRLLITSLLLIVIIILSLLAFNIKNKNSETLITNAENQIVFDNKQIKQGLPDRSQANQDNIKLLKKDIKANQHIKYLIHKKQWQSAYKAQISYNNGQLGAENNSKVIDKQLVNLLMSENYRCNFLAKLNLSEQSRTSPTTGISFSIFTDQVISAVLIPLLLIFNLGLLYDKRFARSIDKDNLLPMSIGTNVIQNIEAGIGIALLFVLVVIVTSFISASAISGIGKWHYPIAFFDFKIPFNLYISQGNLIGPILIMRILTVCFIVTFVYFIAMIIKQALPVVLISTIGLIGTNLVTPYFKPLAKLGQYLPTSYFNGVNIVSGQLAHETRNIHFNYINGIISLIVWTIFFLTMIYLIMKIKQRSFDTNQF</sequence>
<organism evidence="2 3">
    <name type="scientific">Lentilactobacillus parabuchneri DSM 5707 = NBRC 107865</name>
    <dbReference type="NCBI Taxonomy" id="1423784"/>
    <lineage>
        <taxon>Bacteria</taxon>
        <taxon>Bacillati</taxon>
        <taxon>Bacillota</taxon>
        <taxon>Bacilli</taxon>
        <taxon>Lactobacillales</taxon>
        <taxon>Lactobacillaceae</taxon>
        <taxon>Lentilactobacillus</taxon>
    </lineage>
</organism>
<feature type="transmembrane region" description="Helical" evidence="1">
    <location>
        <begin position="164"/>
        <end position="182"/>
    </location>
</feature>